<feature type="binding site" evidence="5">
    <location>
        <position position="93"/>
    </location>
    <ligand>
        <name>Mg(2+)</name>
        <dbReference type="ChEBI" id="CHEBI:18420"/>
        <label>2</label>
    </ligand>
</feature>
<dbReference type="PRINTS" id="PR00377">
    <property type="entry name" value="IMPHPHTASES"/>
</dbReference>
<dbReference type="GeneID" id="29802643"/>
<dbReference type="Proteomes" id="UP000035618">
    <property type="component" value="Unassembled WGS sequence"/>
</dbReference>
<protein>
    <submittedName>
        <fullName evidence="6">Myo-inositol-1(Or 4)-monophosphatase</fullName>
    </submittedName>
</protein>
<evidence type="ECO:0000313" key="7">
    <source>
        <dbReference type="Proteomes" id="UP000035618"/>
    </source>
</evidence>
<organism evidence="6 7">
    <name type="scientific">Ligilactobacillus ruminis</name>
    <dbReference type="NCBI Taxonomy" id="1623"/>
    <lineage>
        <taxon>Bacteria</taxon>
        <taxon>Bacillati</taxon>
        <taxon>Bacillota</taxon>
        <taxon>Bacilli</taxon>
        <taxon>Lactobacillales</taxon>
        <taxon>Lactobacillaceae</taxon>
        <taxon>Ligilactobacillus</taxon>
    </lineage>
</organism>
<comment type="caution">
    <text evidence="6">The sequence shown here is derived from an EMBL/GenBank/DDBJ whole genome shotgun (WGS) entry which is preliminary data.</text>
</comment>
<evidence type="ECO:0000256" key="4">
    <source>
        <dbReference type="ARBA" id="ARBA00022842"/>
    </source>
</evidence>
<dbReference type="GO" id="GO:0046872">
    <property type="term" value="F:metal ion binding"/>
    <property type="evidence" value="ECO:0007669"/>
    <property type="project" value="UniProtKB-KW"/>
</dbReference>
<dbReference type="FunFam" id="3.30.540.10:FF:000003">
    <property type="entry name" value="Inositol-1-monophosphatase"/>
    <property type="match status" value="1"/>
</dbReference>
<evidence type="ECO:0000313" key="6">
    <source>
        <dbReference type="EMBL" id="KLA46886.1"/>
    </source>
</evidence>
<dbReference type="SUPFAM" id="SSF56655">
    <property type="entry name" value="Carbohydrate phosphatase"/>
    <property type="match status" value="1"/>
</dbReference>
<proteinExistence type="predicted"/>
<dbReference type="Gene3D" id="3.40.190.80">
    <property type="match status" value="1"/>
</dbReference>
<reference evidence="6 7" key="1">
    <citation type="journal article" date="2015" name="BMC Microbiol.">
        <title>Lactobacillus ruminis strains cluster according to their mammalian gut source.</title>
        <authorList>
            <person name="O' Donnell M.M."/>
            <person name="Harris H.M."/>
            <person name="Lynch D.B."/>
            <person name="Ross R.P."/>
            <person name="O'Toole P.W."/>
        </authorList>
    </citation>
    <scope>NUCLEOTIDE SEQUENCE [LARGE SCALE GENOMIC DNA]</scope>
    <source>
        <strain evidence="6 7">ATCC 27780</strain>
    </source>
</reference>
<dbReference type="RefSeq" id="WP_014073699.1">
    <property type="nucleotide sequence ID" value="NZ_JHAJ01000028.1"/>
</dbReference>
<evidence type="ECO:0000256" key="5">
    <source>
        <dbReference type="PIRSR" id="PIRSR600760-2"/>
    </source>
</evidence>
<name>A0A837ITL7_9LACO</name>
<feature type="binding site" evidence="5">
    <location>
        <position position="92"/>
    </location>
    <ligand>
        <name>Mg(2+)</name>
        <dbReference type="ChEBI" id="CHEBI:18420"/>
        <label>1</label>
        <note>catalytic</note>
    </ligand>
</feature>
<dbReference type="Pfam" id="PF00459">
    <property type="entry name" value="Inositol_P"/>
    <property type="match status" value="1"/>
</dbReference>
<dbReference type="EMBL" id="JHAJ01000028">
    <property type="protein sequence ID" value="KLA46886.1"/>
    <property type="molecule type" value="Genomic_DNA"/>
</dbReference>
<dbReference type="Gene3D" id="3.30.540.10">
    <property type="entry name" value="Fructose-1,6-Bisphosphatase, subunit A, domain 1"/>
    <property type="match status" value="1"/>
</dbReference>
<feature type="binding site" evidence="5">
    <location>
        <position position="212"/>
    </location>
    <ligand>
        <name>Mg(2+)</name>
        <dbReference type="ChEBI" id="CHEBI:18420"/>
        <label>1</label>
        <note>catalytic</note>
    </ligand>
</feature>
<evidence type="ECO:0000256" key="3">
    <source>
        <dbReference type="ARBA" id="ARBA00022801"/>
    </source>
</evidence>
<feature type="binding site" evidence="5">
    <location>
        <position position="90"/>
    </location>
    <ligand>
        <name>Mg(2+)</name>
        <dbReference type="ChEBI" id="CHEBI:18420"/>
        <label>2</label>
    </ligand>
</feature>
<dbReference type="InterPro" id="IPR020583">
    <property type="entry name" value="Inositol_monoP_metal-BS"/>
</dbReference>
<sequence length="260" mass="29289">MILLQWEKINVCVQKWMKQARKIILEGRTKELCVEEKTSRCDLVTNVDKFIEKFYVDRIRETFPNSKILGEEGEADKDLDNFKGLLWIIDPIDGTMNFVKQHDHFASMIAVCENGIEKLGYILDVTEDKLYWGGPECGVFCNDQKVEPPKNLPLEEGLFGVGGKMLLSNYRNVQSAAKKSLGVRIYGSSGIEFIHVLTGKNVSYLSHLRPWDYAAGKILAETLGLVVKTIDEESLDMLSSSDVLVATKNAHQGIIKLMNS</sequence>
<dbReference type="GO" id="GO:0006020">
    <property type="term" value="P:inositol metabolic process"/>
    <property type="evidence" value="ECO:0007669"/>
    <property type="project" value="TreeGrafter"/>
</dbReference>
<keyword evidence="2 5" id="KW-0479">Metal-binding</keyword>
<dbReference type="GO" id="GO:0007165">
    <property type="term" value="P:signal transduction"/>
    <property type="evidence" value="ECO:0007669"/>
    <property type="project" value="TreeGrafter"/>
</dbReference>
<keyword evidence="4 5" id="KW-0460">Magnesium</keyword>
<accession>A0A837ITL7</accession>
<evidence type="ECO:0000256" key="2">
    <source>
        <dbReference type="ARBA" id="ARBA00022723"/>
    </source>
</evidence>
<gene>
    <name evidence="6" type="ORF">LRB_532</name>
</gene>
<dbReference type="CDD" id="cd01637">
    <property type="entry name" value="IMPase_like"/>
    <property type="match status" value="1"/>
</dbReference>
<dbReference type="GO" id="GO:0008934">
    <property type="term" value="F:inositol monophosphate 1-phosphatase activity"/>
    <property type="evidence" value="ECO:0007669"/>
    <property type="project" value="TreeGrafter"/>
</dbReference>
<evidence type="ECO:0000256" key="1">
    <source>
        <dbReference type="ARBA" id="ARBA00001946"/>
    </source>
</evidence>
<dbReference type="OMA" id="ERGLHPW"/>
<feature type="binding site" evidence="5">
    <location>
        <position position="71"/>
    </location>
    <ligand>
        <name>Mg(2+)</name>
        <dbReference type="ChEBI" id="CHEBI:18420"/>
        <label>1</label>
        <note>catalytic</note>
    </ligand>
</feature>
<dbReference type="InterPro" id="IPR000760">
    <property type="entry name" value="Inositol_monophosphatase-like"/>
</dbReference>
<dbReference type="PROSITE" id="PS00629">
    <property type="entry name" value="IMP_1"/>
    <property type="match status" value="1"/>
</dbReference>
<dbReference type="AlphaFoldDB" id="A0A837ITL7"/>
<dbReference type="PANTHER" id="PTHR20854">
    <property type="entry name" value="INOSITOL MONOPHOSPHATASE"/>
    <property type="match status" value="1"/>
</dbReference>
<dbReference type="PANTHER" id="PTHR20854:SF4">
    <property type="entry name" value="INOSITOL-1-MONOPHOSPHATASE-RELATED"/>
    <property type="match status" value="1"/>
</dbReference>
<comment type="cofactor">
    <cofactor evidence="1 5">
        <name>Mg(2+)</name>
        <dbReference type="ChEBI" id="CHEBI:18420"/>
    </cofactor>
</comment>
<keyword evidence="3" id="KW-0378">Hydrolase</keyword>